<name>A0ABT1SEV1_9FIRM</name>
<proteinExistence type="predicted"/>
<evidence type="ECO:0008006" key="3">
    <source>
        <dbReference type="Google" id="ProtNLM"/>
    </source>
</evidence>
<sequence>MKLLNNFFKENKSDIAIKKVQKLSKRLMNGLSTENDLAEWESNLELIDMFKEQFNELFLKYLLKHYPNDKRLKEKYHNSDNIDGAGDAMYREFLLQTLGDALYMLKYKRKDFLFLEEWKHNKLITKIEKYIYFENKNRDMLFIKENDKSNSFLERVLEDVLKDVYAYYAYMPCKTLEHKEWLVRANHICSFKYLEYDGESIFRKRYKLGLKHGILLGDVGSGKTKAVQKEIELILEDTNDDIVVIDNDGLYEEFCHKNNGKYINTTKDNTFFDKDVAVINNRLIVLDIHSLNNDIKFQYASKALKYAYQRMNKQSEASKNTWLYIDEVNELIFDDYFLYMLIRCGRKNGVITIVTNRVPDIIENNNSSRLISGSSYIRLFRQSPRYRERLAKLVSIEPDMLEFDNVETSWAVIESETIKIKEKIV</sequence>
<comment type="caution">
    <text evidence="1">The sequence shown here is derived from an EMBL/GenBank/DDBJ whole genome shotgun (WGS) entry which is preliminary data.</text>
</comment>
<reference evidence="1 2" key="1">
    <citation type="submission" date="2022-06" db="EMBL/GenBank/DDBJ databases">
        <title>Isolation of gut microbiota from human fecal samples.</title>
        <authorList>
            <person name="Pamer E.G."/>
            <person name="Barat B."/>
            <person name="Waligurski E."/>
            <person name="Medina S."/>
            <person name="Paddock L."/>
            <person name="Mostad J."/>
        </authorList>
    </citation>
    <scope>NUCLEOTIDE SEQUENCE [LARGE SCALE GENOMIC DNA]</scope>
    <source>
        <strain evidence="1 2">DFI.7.95</strain>
    </source>
</reference>
<dbReference type="RefSeq" id="WP_256312605.1">
    <property type="nucleotide sequence ID" value="NZ_JANGAC010000017.1"/>
</dbReference>
<dbReference type="EMBL" id="JANGAC010000017">
    <property type="protein sequence ID" value="MCQ4925013.1"/>
    <property type="molecule type" value="Genomic_DNA"/>
</dbReference>
<keyword evidence="2" id="KW-1185">Reference proteome</keyword>
<dbReference type="SUPFAM" id="SSF52540">
    <property type="entry name" value="P-loop containing nucleoside triphosphate hydrolases"/>
    <property type="match status" value="1"/>
</dbReference>
<organism evidence="1 2">
    <name type="scientific">Tissierella carlieri</name>
    <dbReference type="NCBI Taxonomy" id="689904"/>
    <lineage>
        <taxon>Bacteria</taxon>
        <taxon>Bacillati</taxon>
        <taxon>Bacillota</taxon>
        <taxon>Tissierellia</taxon>
        <taxon>Tissierellales</taxon>
        <taxon>Tissierellaceae</taxon>
        <taxon>Tissierella</taxon>
    </lineage>
</organism>
<gene>
    <name evidence="1" type="ORF">NE686_18070</name>
</gene>
<dbReference type="Proteomes" id="UP001524478">
    <property type="component" value="Unassembled WGS sequence"/>
</dbReference>
<evidence type="ECO:0000313" key="1">
    <source>
        <dbReference type="EMBL" id="MCQ4925013.1"/>
    </source>
</evidence>
<accession>A0ABT1SEV1</accession>
<dbReference type="InterPro" id="IPR027417">
    <property type="entry name" value="P-loop_NTPase"/>
</dbReference>
<dbReference type="Gene3D" id="3.40.50.300">
    <property type="entry name" value="P-loop containing nucleotide triphosphate hydrolases"/>
    <property type="match status" value="1"/>
</dbReference>
<protein>
    <recommendedName>
        <fullName evidence="3">AAA+ ATPase domain-containing protein</fullName>
    </recommendedName>
</protein>
<evidence type="ECO:0000313" key="2">
    <source>
        <dbReference type="Proteomes" id="UP001524478"/>
    </source>
</evidence>